<dbReference type="GO" id="GO:0031047">
    <property type="term" value="P:regulatory ncRNA-mediated gene silencing"/>
    <property type="evidence" value="ECO:0007669"/>
    <property type="project" value="UniProtKB-KW"/>
</dbReference>
<feature type="region of interest" description="Disordered" evidence="42">
    <location>
        <begin position="1"/>
        <end position="21"/>
    </location>
</feature>
<evidence type="ECO:0000256" key="10">
    <source>
        <dbReference type="ARBA" id="ARBA00022448"/>
    </source>
</evidence>
<evidence type="ECO:0000256" key="40">
    <source>
        <dbReference type="ARBA" id="ARBA00048071"/>
    </source>
</evidence>
<keyword evidence="10" id="KW-0813">Transport</keyword>
<dbReference type="Proteomes" id="UP000824219">
    <property type="component" value="Linkage Group LG22"/>
</dbReference>
<dbReference type="Gene3D" id="2.170.260.10">
    <property type="entry name" value="paz domain"/>
    <property type="match status" value="1"/>
</dbReference>
<feature type="region of interest" description="Disordered" evidence="42">
    <location>
        <begin position="163"/>
        <end position="190"/>
    </location>
</feature>
<keyword evidence="24" id="KW-0694">RNA-binding</keyword>
<evidence type="ECO:0000256" key="32">
    <source>
        <dbReference type="ARBA" id="ARBA00035822"/>
    </source>
</evidence>
<comment type="cofactor">
    <cofactor evidence="1">
        <name>Mg(2+)</name>
        <dbReference type="ChEBI" id="CHEBI:18420"/>
    </cofactor>
</comment>
<keyword evidence="23" id="KW-0810">Translation regulation</keyword>
<evidence type="ECO:0000259" key="44">
    <source>
        <dbReference type="PROSITE" id="PS50821"/>
    </source>
</evidence>
<keyword evidence="15 43" id="KW-0812">Transmembrane</keyword>
<dbReference type="CDD" id="cd04658">
    <property type="entry name" value="Piwi_piwi-like_Euk"/>
    <property type="match status" value="1"/>
</dbReference>
<keyword evidence="18" id="KW-0967">Endosome</keyword>
<dbReference type="GO" id="GO:0005385">
    <property type="term" value="F:zinc ion transmembrane transporter activity"/>
    <property type="evidence" value="ECO:0007669"/>
    <property type="project" value="TreeGrafter"/>
</dbReference>
<dbReference type="Gene3D" id="3.30.420.10">
    <property type="entry name" value="Ribonuclease H-like superfamily/Ribonuclease H"/>
    <property type="match status" value="1"/>
</dbReference>
<comment type="catalytic activity">
    <reaction evidence="40">
        <text>Mn(2+)(out) + 2 hydrogencarbonate(out) = Mn(2+)(in) + 2 hydrogencarbonate(in)</text>
        <dbReference type="Rhea" id="RHEA:62260"/>
        <dbReference type="ChEBI" id="CHEBI:17544"/>
        <dbReference type="ChEBI" id="CHEBI:29035"/>
    </reaction>
    <physiologicalReaction direction="left-to-right" evidence="40">
        <dbReference type="Rhea" id="RHEA:62261"/>
    </physiologicalReaction>
</comment>
<comment type="subcellular location">
    <subcellularLocation>
        <location evidence="4">Apical cell membrane</location>
        <topology evidence="4">Multi-pass membrane protein</topology>
    </subcellularLocation>
    <subcellularLocation>
        <location evidence="7">Basolateral cell membrane</location>
        <topology evidence="7">Multi-pass membrane protein</topology>
    </subcellularLocation>
    <subcellularLocation>
        <location evidence="5">Cytoplasm</location>
    </subcellularLocation>
    <subcellularLocation>
        <location evidence="6">Early endosome membrane</location>
        <topology evidence="6">Multi-pass membrane protein</topology>
    </subcellularLocation>
    <subcellularLocation>
        <location evidence="2">Late endosome membrane</location>
        <topology evidence="2">Multi-pass membrane protein</topology>
    </subcellularLocation>
    <subcellularLocation>
        <location evidence="3">Lysosome membrane</location>
        <topology evidence="3">Multi-pass membrane protein</topology>
    </subcellularLocation>
</comment>
<feature type="transmembrane region" description="Helical" evidence="43">
    <location>
        <begin position="1615"/>
        <end position="1637"/>
    </location>
</feature>
<evidence type="ECO:0000256" key="12">
    <source>
        <dbReference type="ARBA" id="ARBA00022475"/>
    </source>
</evidence>
<dbReference type="PANTHER" id="PTHR12191">
    <property type="entry name" value="SOLUTE CARRIER FAMILY 39"/>
    <property type="match status" value="1"/>
</dbReference>
<evidence type="ECO:0000256" key="31">
    <source>
        <dbReference type="ARBA" id="ARBA00023254"/>
    </source>
</evidence>
<evidence type="ECO:0000256" key="22">
    <source>
        <dbReference type="ARBA" id="ARBA00022833"/>
    </source>
</evidence>
<evidence type="ECO:0000256" key="38">
    <source>
        <dbReference type="ARBA" id="ARBA00042974"/>
    </source>
</evidence>
<dbReference type="CDD" id="cd02845">
    <property type="entry name" value="PAZ_piwi_like"/>
    <property type="match status" value="1"/>
</dbReference>
<evidence type="ECO:0000256" key="33">
    <source>
        <dbReference type="ARBA" id="ARBA00036412"/>
    </source>
</evidence>
<feature type="transmembrane region" description="Helical" evidence="43">
    <location>
        <begin position="1549"/>
        <end position="1570"/>
    </location>
</feature>
<comment type="similarity">
    <text evidence="8">Belongs to the ZIP transporter (TC 2.A.5) family.</text>
</comment>
<evidence type="ECO:0000256" key="42">
    <source>
        <dbReference type="SAM" id="MobiDB-lite"/>
    </source>
</evidence>
<evidence type="ECO:0000256" key="9">
    <source>
        <dbReference type="ARBA" id="ARBA00011233"/>
    </source>
</evidence>
<evidence type="ECO:0000256" key="17">
    <source>
        <dbReference type="ARBA" id="ARBA00022729"/>
    </source>
</evidence>
<feature type="compositionally biased region" description="Low complexity" evidence="42">
    <location>
        <begin position="1240"/>
        <end position="1255"/>
    </location>
</feature>
<dbReference type="FunFam" id="3.40.50.2300:FF:000141">
    <property type="entry name" value="piwi-like protein 2 isoform X1"/>
    <property type="match status" value="1"/>
</dbReference>
<evidence type="ECO:0000256" key="28">
    <source>
        <dbReference type="ARBA" id="ARBA00023136"/>
    </source>
</evidence>
<feature type="region of interest" description="Disordered" evidence="42">
    <location>
        <begin position="33"/>
        <end position="54"/>
    </location>
</feature>
<dbReference type="EMBL" id="JAHKSW010000022">
    <property type="protein sequence ID" value="KAG7318163.1"/>
    <property type="molecule type" value="Genomic_DNA"/>
</dbReference>
<evidence type="ECO:0000256" key="4">
    <source>
        <dbReference type="ARBA" id="ARBA00004424"/>
    </source>
</evidence>
<dbReference type="GO" id="GO:0016323">
    <property type="term" value="C:basolateral plasma membrane"/>
    <property type="evidence" value="ECO:0007669"/>
    <property type="project" value="UniProtKB-SubCell"/>
</dbReference>
<dbReference type="InterPro" id="IPR003100">
    <property type="entry name" value="PAZ_dom"/>
</dbReference>
<dbReference type="InterPro" id="IPR036397">
    <property type="entry name" value="RNaseH_sf"/>
</dbReference>
<dbReference type="GO" id="GO:0004519">
    <property type="term" value="F:endonuclease activity"/>
    <property type="evidence" value="ECO:0007669"/>
    <property type="project" value="UniProtKB-KW"/>
</dbReference>
<dbReference type="GO" id="GO:0140410">
    <property type="term" value="F:monoatomic cation:bicarbonate symporter activity"/>
    <property type="evidence" value="ECO:0007669"/>
    <property type="project" value="TreeGrafter"/>
</dbReference>
<dbReference type="GO" id="GO:0016324">
    <property type="term" value="C:apical plasma membrane"/>
    <property type="evidence" value="ECO:0007669"/>
    <property type="project" value="UniProtKB-SubCell"/>
</dbReference>
<keyword evidence="25" id="KW-0864">Zinc transport</keyword>
<dbReference type="GO" id="GO:0031901">
    <property type="term" value="C:early endosome membrane"/>
    <property type="evidence" value="ECO:0007669"/>
    <property type="project" value="UniProtKB-SubCell"/>
</dbReference>
<name>A0A9D3NBA6_9TELE</name>
<evidence type="ECO:0000256" key="30">
    <source>
        <dbReference type="ARBA" id="ARBA00023228"/>
    </source>
</evidence>
<evidence type="ECO:0000256" key="20">
    <source>
        <dbReference type="ARBA" id="ARBA00022782"/>
    </source>
</evidence>
<feature type="region of interest" description="Disordered" evidence="42">
    <location>
        <begin position="1230"/>
        <end position="1255"/>
    </location>
</feature>
<evidence type="ECO:0000256" key="24">
    <source>
        <dbReference type="ARBA" id="ARBA00022884"/>
    </source>
</evidence>
<evidence type="ECO:0000256" key="21">
    <source>
        <dbReference type="ARBA" id="ARBA00022801"/>
    </source>
</evidence>
<dbReference type="SMART" id="SM00950">
    <property type="entry name" value="Piwi"/>
    <property type="match status" value="1"/>
</dbReference>
<dbReference type="Pfam" id="PF23278">
    <property type="entry name" value="Piwi_N"/>
    <property type="match status" value="1"/>
</dbReference>
<keyword evidence="13" id="KW-0488">Methylation</keyword>
<evidence type="ECO:0000256" key="6">
    <source>
        <dbReference type="ARBA" id="ARBA00004520"/>
    </source>
</evidence>
<evidence type="ECO:0000256" key="2">
    <source>
        <dbReference type="ARBA" id="ARBA00004107"/>
    </source>
</evidence>
<evidence type="ECO:0000256" key="36">
    <source>
        <dbReference type="ARBA" id="ARBA00040176"/>
    </source>
</evidence>
<evidence type="ECO:0000256" key="11">
    <source>
        <dbReference type="ARBA" id="ARBA00022473"/>
    </source>
</evidence>
<dbReference type="Pfam" id="PF02171">
    <property type="entry name" value="Piwi"/>
    <property type="match status" value="1"/>
</dbReference>
<dbReference type="Pfam" id="PF02535">
    <property type="entry name" value="Zip"/>
    <property type="match status" value="1"/>
</dbReference>
<evidence type="ECO:0000256" key="26">
    <source>
        <dbReference type="ARBA" id="ARBA00022989"/>
    </source>
</evidence>
<comment type="subunit">
    <text evidence="9">Homotrimer.</text>
</comment>
<evidence type="ECO:0000256" key="19">
    <source>
        <dbReference type="ARBA" id="ARBA00022759"/>
    </source>
</evidence>
<organism evidence="46 47">
    <name type="scientific">Hemibagrus wyckioides</name>
    <dbReference type="NCBI Taxonomy" id="337641"/>
    <lineage>
        <taxon>Eukaryota</taxon>
        <taxon>Metazoa</taxon>
        <taxon>Chordata</taxon>
        <taxon>Craniata</taxon>
        <taxon>Vertebrata</taxon>
        <taxon>Euteleostomi</taxon>
        <taxon>Actinopterygii</taxon>
        <taxon>Neopterygii</taxon>
        <taxon>Teleostei</taxon>
        <taxon>Ostariophysi</taxon>
        <taxon>Siluriformes</taxon>
        <taxon>Bagridae</taxon>
        <taxon>Hemibagrus</taxon>
    </lineage>
</organism>
<evidence type="ECO:0000256" key="16">
    <source>
        <dbReference type="ARBA" id="ARBA00022722"/>
    </source>
</evidence>
<evidence type="ECO:0000256" key="15">
    <source>
        <dbReference type="ARBA" id="ARBA00022692"/>
    </source>
</evidence>
<reference evidence="46 47" key="1">
    <citation type="submission" date="2021-06" db="EMBL/GenBank/DDBJ databases">
        <title>Chromosome-level genome assembly of the red-tail catfish (Hemibagrus wyckioides).</title>
        <authorList>
            <person name="Shao F."/>
        </authorList>
    </citation>
    <scope>NUCLEOTIDE SEQUENCE [LARGE SCALE GENOMIC DNA]</scope>
    <source>
        <strain evidence="46">EC202008001</strain>
        <tissue evidence="46">Blood</tissue>
    </source>
</reference>
<comment type="catalytic activity">
    <reaction evidence="39">
        <text>Zn(2+)(out) + 2 hydrogencarbonate(out) = Zn(2+)(in) + 2 hydrogencarbonate(in)</text>
        <dbReference type="Rhea" id="RHEA:62252"/>
        <dbReference type="ChEBI" id="CHEBI:17544"/>
        <dbReference type="ChEBI" id="CHEBI:29105"/>
    </reaction>
    <physiologicalReaction direction="left-to-right" evidence="39">
        <dbReference type="Rhea" id="RHEA:62253"/>
    </physiologicalReaction>
</comment>
<keyword evidence="17" id="KW-0732">Signal</keyword>
<dbReference type="InterPro" id="IPR003165">
    <property type="entry name" value="Piwi"/>
</dbReference>
<evidence type="ECO:0000256" key="34">
    <source>
        <dbReference type="ARBA" id="ARBA00038291"/>
    </source>
</evidence>
<dbReference type="GO" id="GO:0071578">
    <property type="term" value="P:zinc ion import across plasma membrane"/>
    <property type="evidence" value="ECO:0007669"/>
    <property type="project" value="TreeGrafter"/>
</dbReference>
<keyword evidence="28 43" id="KW-0472">Membrane</keyword>
<dbReference type="FunFam" id="2.170.260.10:FF:000003">
    <property type="entry name" value="Piwi-like RNA-mediated gene silencing 2"/>
    <property type="match status" value="1"/>
</dbReference>
<dbReference type="GO" id="GO:0043186">
    <property type="term" value="C:P granule"/>
    <property type="evidence" value="ECO:0007669"/>
    <property type="project" value="UniProtKB-ARBA"/>
</dbReference>
<gene>
    <name evidence="46" type="ORF">KOW79_017918</name>
</gene>
<feature type="domain" description="PAZ" evidence="44">
    <location>
        <begin position="542"/>
        <end position="655"/>
    </location>
</feature>
<keyword evidence="22" id="KW-0862">Zinc</keyword>
<feature type="compositionally biased region" description="Basic and acidic residues" evidence="42">
    <location>
        <begin position="10"/>
        <end position="21"/>
    </location>
</feature>
<dbReference type="OrthoDB" id="445936at2759"/>
<evidence type="ECO:0000256" key="3">
    <source>
        <dbReference type="ARBA" id="ARBA00004155"/>
    </source>
</evidence>
<evidence type="ECO:0000256" key="27">
    <source>
        <dbReference type="ARBA" id="ARBA00023065"/>
    </source>
</evidence>
<dbReference type="GO" id="GO:0030154">
    <property type="term" value="P:cell differentiation"/>
    <property type="evidence" value="ECO:0007669"/>
    <property type="project" value="UniProtKB-KW"/>
</dbReference>
<dbReference type="PANTHER" id="PTHR12191:SF5">
    <property type="entry name" value="METAL CATION SYMPORTER ZIP14"/>
    <property type="match status" value="1"/>
</dbReference>
<evidence type="ECO:0000256" key="37">
    <source>
        <dbReference type="ARBA" id="ARBA00042543"/>
    </source>
</evidence>
<proteinExistence type="inferred from homology"/>
<dbReference type="Gene3D" id="3.40.50.2300">
    <property type="match status" value="1"/>
</dbReference>
<feature type="domain" description="Piwi" evidence="45">
    <location>
        <begin position="821"/>
        <end position="1112"/>
    </location>
</feature>
<evidence type="ECO:0000256" key="18">
    <source>
        <dbReference type="ARBA" id="ARBA00022753"/>
    </source>
</evidence>
<evidence type="ECO:0000256" key="29">
    <source>
        <dbReference type="ARBA" id="ARBA00023158"/>
    </source>
</evidence>
<dbReference type="GO" id="GO:0006417">
    <property type="term" value="P:regulation of translation"/>
    <property type="evidence" value="ECO:0007669"/>
    <property type="project" value="UniProtKB-KW"/>
</dbReference>
<feature type="transmembrane region" description="Helical" evidence="43">
    <location>
        <begin position="1576"/>
        <end position="1595"/>
    </location>
</feature>
<keyword evidence="47" id="KW-1185">Reference proteome</keyword>
<comment type="subunit">
    <text evidence="41">Component of the PET complex.</text>
</comment>
<feature type="transmembrane region" description="Helical" evidence="43">
    <location>
        <begin position="1380"/>
        <end position="1397"/>
    </location>
</feature>
<comment type="similarity">
    <text evidence="34">Belongs to the argonaute family. Piwi subfamily.</text>
</comment>
<evidence type="ECO:0000256" key="5">
    <source>
        <dbReference type="ARBA" id="ARBA00004496"/>
    </source>
</evidence>
<evidence type="ECO:0000256" key="43">
    <source>
        <dbReference type="SAM" id="Phobius"/>
    </source>
</evidence>
<keyword evidence="14" id="KW-0963">Cytoplasm</keyword>
<keyword evidence="30" id="KW-0458">Lysosome</keyword>
<dbReference type="InterPro" id="IPR050799">
    <property type="entry name" value="ZIP_Transporter"/>
</dbReference>
<dbReference type="GO" id="GO:0034584">
    <property type="term" value="F:piRNA binding"/>
    <property type="evidence" value="ECO:0007669"/>
    <property type="project" value="UniProtKB-ARBA"/>
</dbReference>
<keyword evidence="11" id="KW-0217">Developmental protein</keyword>
<dbReference type="InterPro" id="IPR003689">
    <property type="entry name" value="ZIP"/>
</dbReference>
<keyword evidence="27" id="KW-0406">Ion transport</keyword>
<evidence type="ECO:0000256" key="1">
    <source>
        <dbReference type="ARBA" id="ARBA00001946"/>
    </source>
</evidence>
<evidence type="ECO:0000256" key="25">
    <source>
        <dbReference type="ARBA" id="ARBA00022906"/>
    </source>
</evidence>
<keyword evidence="12" id="KW-1003">Cell membrane</keyword>
<sequence>MESSRSFKSAGDETDHPSRIRDRFVTDANLENVRRKQKAKMDPNKPLFRAGFPGAPDLPVARGRGLLADQHSPGRARGFLIDQLSIGRARGLGVATGEPSVGRARGLALFADKASVGRARGLSAMAEEPPVGRSPAAPVALAEAIAGRGRGQASSALDTTLFPYGRGSPGSGGDRPVSVTQGMKEEEEGGSRGFVRARGFLQTSQEPALGRGRSMALLVKESQPPGKSEHVETSGVIPSMQEEETPKVQADVPGPGSSLLSMFRGMGIEPAKTWGRGATALGRGAVGEYRDDGQLPVPPAASEAEDSSYSSSVAGRGLIGVRKDAGFLLGRGSGAPLSPLILKETPVTPAICPPKAELKMEATREPLKKVGTKGDPVSVGSNLVPIRCKNEAVFQYHVTFTPNVESVGMRFGMLKEHRSTTGDVVAFDGSILYLPKRLEEVLHVKAERKTDNQEIDIKIQMTKILPPHSDLCIPFYNVVLRRVMKILGLNLIGRNHYDPKNAVVLNKHRLQVWPGYSTCIKHTDGGLYLLVDISHKVLRNDSVLDVMNMIYQQSRERFQDECTKELIGSIVITRYNNRTYRIDDIEWAKSPKDSFTMADGSETTFIEYYRKNYGITVKELDQPLLVHRPKERSKPGGKVITGEILLLPELSFMTGIPEKMRKDFRAMKELTVHINVSVEQHTHSLKQLLNNISTNQEAVKELERWGLEISSDILVTQGRTLPMETICLQSATFVTSPTVDWSREVVRDSSISCIPLYCWAVFYPRRAVDQAEELVATFGKVAGPMGIRLDRPIRIELRDDRTETYIKSIHSQLSSEPNVQLVVCIMTGNRDDLYSAIKKLCCVQSPCPSQAINVRTISQPQKLRSIAQKILLQINCKLGGELWTVNVPLKHLMVVGVDVHHDTSKKKRSVMGFVSSLNSLMTKWYSRVTFQMPNEEIINGLRVCLLAALQKYYEVNHSFPEKIVIYRDGVSDGQLKTVELYEIPQILKCFETFPNYEPKLTFIIVQKRISTTMYAYGGDRFGTPPPGTVLDHTVTHRDWVDFYLMAHSIRQGCGFPTHYISIYNTANLTPDHLQRLTFKMCHLYWNWPGTIRVPAPCKYAHKLAYLSAQFLHSEPAIQLCDKLYFLAGSDKSVIALNISRSPGRRRRDSVEEGFRSYRVMTHTSARDGCSQLTLTFALTLSLGLLCWPLREVRGQAALSPAVILQDLLSRYGENGTISVPQLRSLLAHLGTEQSVEKTPETTTETTPTKNNNDNNTCLPAGTLAAHGLSEKSRLDGLGLQEFCPAMLQQLDSGSCRGEQNQEPEPSAKPSNAEVWGYGFVCVTVISLCSLLGASVVPFMRKTFYKRLLLYFIALAIGTLYSNALFQLIPEAFGFDPMESYYVSKSAVVFGGFYLFFFTEKVLKMILKPKHRGGHGHSHFPVGNGDMEDGVMEKLQNGEAGGAMSLPRVDGETREDDKMLSAGQTAQDTQGGCYWLKGRAYSDIGTLAWMITLSDGLHNFIDGLAIGASFTASVFQGISTSVAILCEEFPHELGDFVILLNAGMSIQQALFFNFLSACCCYLGMGFGILAGNQFSPNWIFALAGGMFLYIALADMFPEMNEVSREEEEAGGSANLVTFAIQNAGLLTGFAIMLLLTVYSGQIQLG</sequence>
<feature type="region of interest" description="Disordered" evidence="42">
    <location>
        <begin position="288"/>
        <end position="308"/>
    </location>
</feature>
<dbReference type="SUPFAM" id="SSF101690">
    <property type="entry name" value="PAZ domain"/>
    <property type="match status" value="1"/>
</dbReference>
<keyword evidence="26 43" id="KW-1133">Transmembrane helix</keyword>
<dbReference type="InterPro" id="IPR036085">
    <property type="entry name" value="PAZ_dom_sf"/>
</dbReference>
<evidence type="ECO:0000256" key="23">
    <source>
        <dbReference type="ARBA" id="ARBA00022845"/>
    </source>
</evidence>
<evidence type="ECO:0000259" key="45">
    <source>
        <dbReference type="PROSITE" id="PS50822"/>
    </source>
</evidence>
<accession>A0A9D3NBA6</accession>
<evidence type="ECO:0000313" key="47">
    <source>
        <dbReference type="Proteomes" id="UP000824219"/>
    </source>
</evidence>
<dbReference type="SMART" id="SM00949">
    <property type="entry name" value="PAZ"/>
    <property type="match status" value="1"/>
</dbReference>
<evidence type="ECO:0000256" key="13">
    <source>
        <dbReference type="ARBA" id="ARBA00022481"/>
    </source>
</evidence>
<comment type="catalytic activity">
    <reaction evidence="32">
        <text>Fe(2+)(out) + 2 hydrogencarbonate(out) = Fe(2+)(in) + 2 hydrogencarbonate(in)</text>
        <dbReference type="Rhea" id="RHEA:62368"/>
        <dbReference type="ChEBI" id="CHEBI:17544"/>
        <dbReference type="ChEBI" id="CHEBI:29033"/>
    </reaction>
    <physiologicalReaction direction="left-to-right" evidence="32">
        <dbReference type="Rhea" id="RHEA:62369"/>
    </physiologicalReaction>
</comment>
<evidence type="ECO:0000313" key="46">
    <source>
        <dbReference type="EMBL" id="KAG7318163.1"/>
    </source>
</evidence>
<comment type="caution">
    <text evidence="46">The sequence shown here is derived from an EMBL/GenBank/DDBJ whole genome shotgun (WGS) entry which is preliminary data.</text>
</comment>
<evidence type="ECO:0000256" key="7">
    <source>
        <dbReference type="ARBA" id="ARBA00004554"/>
    </source>
</evidence>
<dbReference type="InterPro" id="IPR012337">
    <property type="entry name" value="RNaseH-like_sf"/>
</dbReference>
<keyword evidence="16" id="KW-0540">Nuclease</keyword>
<keyword evidence="31" id="KW-0469">Meiosis</keyword>
<dbReference type="SUPFAM" id="SSF53098">
    <property type="entry name" value="Ribonuclease H-like"/>
    <property type="match status" value="1"/>
</dbReference>
<dbReference type="GO" id="GO:0005765">
    <property type="term" value="C:lysosomal membrane"/>
    <property type="evidence" value="ECO:0007669"/>
    <property type="project" value="UniProtKB-SubCell"/>
</dbReference>
<dbReference type="PROSITE" id="PS50822">
    <property type="entry name" value="PIWI"/>
    <property type="match status" value="1"/>
</dbReference>
<keyword evidence="20" id="KW-0221">Differentiation</keyword>
<dbReference type="PROSITE" id="PS50821">
    <property type="entry name" value="PAZ"/>
    <property type="match status" value="1"/>
</dbReference>
<comment type="catalytic activity">
    <reaction evidence="33">
        <text>Cd(2+)(out) + 2 hydrogencarbonate(out) = Cd(2+)(in) + 2 hydrogencarbonate(in)</text>
        <dbReference type="Rhea" id="RHEA:62256"/>
        <dbReference type="ChEBI" id="CHEBI:17544"/>
        <dbReference type="ChEBI" id="CHEBI:48775"/>
    </reaction>
    <physiologicalReaction direction="left-to-right" evidence="33">
        <dbReference type="Rhea" id="RHEA:62257"/>
    </physiologicalReaction>
</comment>
<keyword evidence="19" id="KW-0255">Endonuclease</keyword>
<evidence type="ECO:0000256" key="39">
    <source>
        <dbReference type="ARBA" id="ARBA00047497"/>
    </source>
</evidence>
<keyword evidence="21" id="KW-0378">Hydrolase</keyword>
<dbReference type="Pfam" id="PF02170">
    <property type="entry name" value="PAZ"/>
    <property type="match status" value="1"/>
</dbReference>
<dbReference type="GO" id="GO:0016787">
    <property type="term" value="F:hydrolase activity"/>
    <property type="evidence" value="ECO:0007669"/>
    <property type="project" value="UniProtKB-KW"/>
</dbReference>
<dbReference type="GO" id="GO:0051321">
    <property type="term" value="P:meiotic cell cycle"/>
    <property type="evidence" value="ECO:0007669"/>
    <property type="project" value="UniProtKB-KW"/>
</dbReference>
<feature type="transmembrane region" description="Helical" evidence="43">
    <location>
        <begin position="1348"/>
        <end position="1368"/>
    </location>
</feature>
<evidence type="ECO:0000256" key="41">
    <source>
        <dbReference type="ARBA" id="ARBA00064066"/>
    </source>
</evidence>
<dbReference type="GO" id="GO:0030003">
    <property type="term" value="P:intracellular monoatomic cation homeostasis"/>
    <property type="evidence" value="ECO:0007669"/>
    <property type="project" value="TreeGrafter"/>
</dbReference>
<feature type="transmembrane region" description="Helical" evidence="43">
    <location>
        <begin position="1314"/>
        <end position="1336"/>
    </location>
</feature>
<evidence type="ECO:0000256" key="35">
    <source>
        <dbReference type="ARBA" id="ARBA00039537"/>
    </source>
</evidence>
<dbReference type="GO" id="GO:0031902">
    <property type="term" value="C:late endosome membrane"/>
    <property type="evidence" value="ECO:0007669"/>
    <property type="project" value="UniProtKB-SubCell"/>
</dbReference>
<keyword evidence="29" id="KW-0943">RNA-mediated gene silencing</keyword>
<dbReference type="FunFam" id="3.30.420.10:FF:000014">
    <property type="entry name" value="Piwi-like RNA-mediated gene silencing 1"/>
    <property type="match status" value="1"/>
</dbReference>
<evidence type="ECO:0000256" key="8">
    <source>
        <dbReference type="ARBA" id="ARBA00006939"/>
    </source>
</evidence>
<protein>
    <recommendedName>
        <fullName evidence="36">Metal cation symporter ZIP14</fullName>
    </recommendedName>
    <alternativeName>
        <fullName evidence="35">Piwi-like protein 2</fullName>
    </alternativeName>
    <alternativeName>
        <fullName evidence="37">Solute carrier family 39 member 14</fullName>
    </alternativeName>
    <alternativeName>
        <fullName evidence="38">Zrt- and Irt-like protein 14</fullName>
    </alternativeName>
</protein>
<evidence type="ECO:0000256" key="14">
    <source>
        <dbReference type="ARBA" id="ARBA00022490"/>
    </source>
</evidence>